<accession>A0A6C0CMK1</accession>
<feature type="region of interest" description="Disordered" evidence="1">
    <location>
        <begin position="155"/>
        <end position="174"/>
    </location>
</feature>
<reference evidence="2" key="1">
    <citation type="journal article" date="2020" name="Nature">
        <title>Giant virus diversity and host interactions through global metagenomics.</title>
        <authorList>
            <person name="Schulz F."/>
            <person name="Roux S."/>
            <person name="Paez-Espino D."/>
            <person name="Jungbluth S."/>
            <person name="Walsh D.A."/>
            <person name="Denef V.J."/>
            <person name="McMahon K.D."/>
            <person name="Konstantinidis K.T."/>
            <person name="Eloe-Fadrosh E.A."/>
            <person name="Kyrpides N.C."/>
            <person name="Woyke T."/>
        </authorList>
    </citation>
    <scope>NUCLEOTIDE SEQUENCE</scope>
    <source>
        <strain evidence="2">GVMAG-M-3300021375-17</strain>
    </source>
</reference>
<dbReference type="AlphaFoldDB" id="A0A6C0CMK1"/>
<evidence type="ECO:0000256" key="1">
    <source>
        <dbReference type="SAM" id="MobiDB-lite"/>
    </source>
</evidence>
<organism evidence="2">
    <name type="scientific">viral metagenome</name>
    <dbReference type="NCBI Taxonomy" id="1070528"/>
    <lineage>
        <taxon>unclassified sequences</taxon>
        <taxon>metagenomes</taxon>
        <taxon>organismal metagenomes</taxon>
    </lineage>
</organism>
<protein>
    <submittedName>
        <fullName evidence="2">Uncharacterized protein</fullName>
    </submittedName>
</protein>
<evidence type="ECO:0000313" key="2">
    <source>
        <dbReference type="EMBL" id="QHT05457.1"/>
    </source>
</evidence>
<proteinExistence type="predicted"/>
<name>A0A6C0CMK1_9ZZZZ</name>
<dbReference type="EMBL" id="MN739454">
    <property type="protein sequence ID" value="QHT05457.1"/>
    <property type="molecule type" value="Genomic_DNA"/>
</dbReference>
<sequence length="174" mass="20146">MASVSVVLIDKYGKVSDSKVKEFKELELYKKAGFKTSDGFESRQSWKDVKVNKKIYNDITIYSKIKGNAGKENKYDLPPPIDKSLFFGTMVIVYYDENRVPMSLKKSEWKAIYETLMGGFESLDEEEEASEDEILDKSKLDKYGYEKDGFIAEDDDCEEELEYDSELSEEEYFG</sequence>